<dbReference type="GO" id="GO:0042286">
    <property type="term" value="F:glutamate-1-semialdehyde 2,1-aminomutase activity"/>
    <property type="evidence" value="ECO:0007669"/>
    <property type="project" value="UniProtKB-EC"/>
</dbReference>
<dbReference type="InterPro" id="IPR005814">
    <property type="entry name" value="Aminotrans_3"/>
</dbReference>
<dbReference type="SUPFAM" id="SSF53383">
    <property type="entry name" value="PLP-dependent transferases"/>
    <property type="match status" value="1"/>
</dbReference>
<dbReference type="GO" id="GO:0008483">
    <property type="term" value="F:transaminase activity"/>
    <property type="evidence" value="ECO:0007669"/>
    <property type="project" value="InterPro"/>
</dbReference>
<dbReference type="AlphaFoldDB" id="A0AAW8EQG8"/>
<dbReference type="EC" id="5.4.3.8" evidence="4"/>
<dbReference type="Gene3D" id="3.40.640.10">
    <property type="entry name" value="Type I PLP-dependent aspartate aminotransferase-like (Major domain)"/>
    <property type="match status" value="1"/>
</dbReference>
<organism evidence="4 5">
    <name type="scientific">Variovorax paradoxus</name>
    <dbReference type="NCBI Taxonomy" id="34073"/>
    <lineage>
        <taxon>Bacteria</taxon>
        <taxon>Pseudomonadati</taxon>
        <taxon>Pseudomonadota</taxon>
        <taxon>Betaproteobacteria</taxon>
        <taxon>Burkholderiales</taxon>
        <taxon>Comamonadaceae</taxon>
        <taxon>Variovorax</taxon>
    </lineage>
</organism>
<name>A0AAW8EQG8_VARPD</name>
<comment type="cofactor">
    <cofactor evidence="1">
        <name>pyridoxal 5'-phosphate</name>
        <dbReference type="ChEBI" id="CHEBI:597326"/>
    </cofactor>
</comment>
<dbReference type="RefSeq" id="WP_307596941.1">
    <property type="nucleotide sequence ID" value="NZ_JAUSRV010000020.1"/>
</dbReference>
<dbReference type="PANTHER" id="PTHR43713">
    <property type="entry name" value="GLUTAMATE-1-SEMIALDEHYDE 2,1-AMINOMUTASE"/>
    <property type="match status" value="1"/>
</dbReference>
<evidence type="ECO:0000256" key="3">
    <source>
        <dbReference type="RuleBase" id="RU003560"/>
    </source>
</evidence>
<proteinExistence type="inferred from homology"/>
<protein>
    <submittedName>
        <fullName evidence="4">Glutamate-1-semialdehyde 2,1-aminomutase</fullName>
        <ecNumber evidence="4">5.4.3.8</ecNumber>
    </submittedName>
</protein>
<evidence type="ECO:0000256" key="1">
    <source>
        <dbReference type="ARBA" id="ARBA00001933"/>
    </source>
</evidence>
<comment type="caution">
    <text evidence="4">The sequence shown here is derived from an EMBL/GenBank/DDBJ whole genome shotgun (WGS) entry which is preliminary data.</text>
</comment>
<sequence>MNTTAKTRHVSIALAEAKEEYTKANPRSYAQHLRAAEVMPGGNTRTVIFTDPFPLTLVAGKDARVCSLDGNWYRDFLGEYTAGFYGHSNPILREAVMQALEQGWSMGGHTEAEAEMAHLIRERFPSMEFLRFANSGTEANLYAIQTARAVTGRNKIVVFEGAYHGGVFVFSGASRHPLTAPFDFVLAPYNDPEAAAALIDQHAGEIAAVIVEPMQGSGGCIPASKEFLKFLRDWTTRTGAVLIFDEVMTSRLAFGGLQSLHGIRPDMTTLGKYLGGGFSFGAFGGKQEIMGRFNPLGPNSISHAGTFNNNIFTMTAGSAGMKHVLTEALLSEVTARGEKLRQRLNDIASRSELPMTFTGRGSMMNVHMTRAVVNSVRDLKASHIPLRDLFYFDLLKQGFWIAKRGMINLCIPTTKADCDALVQAVEQFVKERTGLELSAGELR</sequence>
<evidence type="ECO:0000256" key="2">
    <source>
        <dbReference type="ARBA" id="ARBA00022898"/>
    </source>
</evidence>
<keyword evidence="2 3" id="KW-0663">Pyridoxal phosphate</keyword>
<reference evidence="4" key="1">
    <citation type="submission" date="2023-07" db="EMBL/GenBank/DDBJ databases">
        <title>Sorghum-associated microbial communities from plants grown in Nebraska, USA.</title>
        <authorList>
            <person name="Schachtman D."/>
        </authorList>
    </citation>
    <scope>NUCLEOTIDE SEQUENCE</scope>
    <source>
        <strain evidence="4">DS3315</strain>
    </source>
</reference>
<dbReference type="InterPro" id="IPR015424">
    <property type="entry name" value="PyrdxlP-dep_Trfase"/>
</dbReference>
<dbReference type="Gene3D" id="3.90.1150.10">
    <property type="entry name" value="Aspartate Aminotransferase, domain 1"/>
    <property type="match status" value="1"/>
</dbReference>
<keyword evidence="4" id="KW-0413">Isomerase</keyword>
<dbReference type="Proteomes" id="UP001224845">
    <property type="component" value="Unassembled WGS sequence"/>
</dbReference>
<dbReference type="PANTHER" id="PTHR43713:SF3">
    <property type="entry name" value="GLUTAMATE-1-SEMIALDEHYDE 2,1-AMINOMUTASE 1, CHLOROPLASTIC-RELATED"/>
    <property type="match status" value="1"/>
</dbReference>
<dbReference type="Pfam" id="PF00202">
    <property type="entry name" value="Aminotran_3"/>
    <property type="match status" value="1"/>
</dbReference>
<evidence type="ECO:0000313" key="5">
    <source>
        <dbReference type="Proteomes" id="UP001224845"/>
    </source>
</evidence>
<comment type="similarity">
    <text evidence="3">Belongs to the class-III pyridoxal-phosphate-dependent aminotransferase family.</text>
</comment>
<dbReference type="EMBL" id="JAUSRV010000020">
    <property type="protein sequence ID" value="MDP9974912.1"/>
    <property type="molecule type" value="Genomic_DNA"/>
</dbReference>
<accession>A0AAW8EQG8</accession>
<gene>
    <name evidence="4" type="ORF">J2W39_006196</name>
</gene>
<evidence type="ECO:0000313" key="4">
    <source>
        <dbReference type="EMBL" id="MDP9974912.1"/>
    </source>
</evidence>
<dbReference type="InterPro" id="IPR015421">
    <property type="entry name" value="PyrdxlP-dep_Trfase_major"/>
</dbReference>
<dbReference type="GO" id="GO:0030170">
    <property type="term" value="F:pyridoxal phosphate binding"/>
    <property type="evidence" value="ECO:0007669"/>
    <property type="project" value="InterPro"/>
</dbReference>
<dbReference type="InterPro" id="IPR015422">
    <property type="entry name" value="PyrdxlP-dep_Trfase_small"/>
</dbReference>